<evidence type="ECO:0000256" key="1">
    <source>
        <dbReference type="SAM" id="MobiDB-lite"/>
    </source>
</evidence>
<accession>A0ABD1ZHW8</accession>
<dbReference type="AlphaFoldDB" id="A0ABD1ZHW8"/>
<keyword evidence="3" id="KW-1185">Reference proteome</keyword>
<feature type="region of interest" description="Disordered" evidence="1">
    <location>
        <begin position="27"/>
        <end position="48"/>
    </location>
</feature>
<organism evidence="2 3">
    <name type="scientific">Riccia fluitans</name>
    <dbReference type="NCBI Taxonomy" id="41844"/>
    <lineage>
        <taxon>Eukaryota</taxon>
        <taxon>Viridiplantae</taxon>
        <taxon>Streptophyta</taxon>
        <taxon>Embryophyta</taxon>
        <taxon>Marchantiophyta</taxon>
        <taxon>Marchantiopsida</taxon>
        <taxon>Marchantiidae</taxon>
        <taxon>Marchantiales</taxon>
        <taxon>Ricciaceae</taxon>
        <taxon>Riccia</taxon>
    </lineage>
</organism>
<sequence length="247" mass="26117">MPDGARFMVERMGSAFLTLCPCHGGGRANAHRDRTSHPANQSSPSRYGLPLDKVHQKVASCVDSSSFRVSTIAAHRNTNLEGITLCIAQRALTDTATLFGRPAVPSAPGSLPLWLGTLVTYSTHFPANSSPTQSHSSWASEIRDRCAVQIGISETLLPGTPEFAGGAKSPVEGAGFPLMRSCSSSDSPDPTGRQHSGRGGQGDSQNVGFMIHFKGREEDGSSSHDRARRGQRAQSSVTCVISARGSL</sequence>
<feature type="compositionally biased region" description="Basic and acidic residues" evidence="1">
    <location>
        <begin position="214"/>
        <end position="225"/>
    </location>
</feature>
<dbReference type="EMBL" id="JBHFFA010000001">
    <property type="protein sequence ID" value="KAL2651046.1"/>
    <property type="molecule type" value="Genomic_DNA"/>
</dbReference>
<feature type="region of interest" description="Disordered" evidence="1">
    <location>
        <begin position="159"/>
        <end position="247"/>
    </location>
</feature>
<dbReference type="Proteomes" id="UP001605036">
    <property type="component" value="Unassembled WGS sequence"/>
</dbReference>
<proteinExistence type="predicted"/>
<evidence type="ECO:0000313" key="2">
    <source>
        <dbReference type="EMBL" id="KAL2651046.1"/>
    </source>
</evidence>
<gene>
    <name evidence="2" type="ORF">R1flu_019174</name>
</gene>
<reference evidence="2 3" key="1">
    <citation type="submission" date="2024-09" db="EMBL/GenBank/DDBJ databases">
        <title>Chromosome-scale assembly of Riccia fluitans.</title>
        <authorList>
            <person name="Paukszto L."/>
            <person name="Sawicki J."/>
            <person name="Karawczyk K."/>
            <person name="Piernik-Szablinska J."/>
            <person name="Szczecinska M."/>
            <person name="Mazdziarz M."/>
        </authorList>
    </citation>
    <scope>NUCLEOTIDE SEQUENCE [LARGE SCALE GENOMIC DNA]</scope>
    <source>
        <strain evidence="2">Rf_01</strain>
        <tissue evidence="2">Aerial parts of the thallus</tissue>
    </source>
</reference>
<evidence type="ECO:0000313" key="3">
    <source>
        <dbReference type="Proteomes" id="UP001605036"/>
    </source>
</evidence>
<comment type="caution">
    <text evidence="2">The sequence shown here is derived from an EMBL/GenBank/DDBJ whole genome shotgun (WGS) entry which is preliminary data.</text>
</comment>
<protein>
    <submittedName>
        <fullName evidence="2">Uncharacterized protein</fullName>
    </submittedName>
</protein>
<name>A0ABD1ZHW8_9MARC</name>